<dbReference type="CDD" id="cd03714">
    <property type="entry name" value="RT_DIRS1"/>
    <property type="match status" value="1"/>
</dbReference>
<gene>
    <name evidence="5" type="ORF">H4Q32_001166</name>
</gene>
<evidence type="ECO:0000313" key="6">
    <source>
        <dbReference type="Proteomes" id="UP000830375"/>
    </source>
</evidence>
<feature type="domain" description="Reverse transcriptase" evidence="4">
    <location>
        <begin position="356"/>
        <end position="421"/>
    </location>
</feature>
<proteinExistence type="inferred from homology"/>
<dbReference type="Proteomes" id="UP000830375">
    <property type="component" value="Unassembled WGS sequence"/>
</dbReference>
<dbReference type="InterPro" id="IPR043128">
    <property type="entry name" value="Rev_trsase/Diguanyl_cyclase"/>
</dbReference>
<organism evidence="5 6">
    <name type="scientific">Labeo rohita</name>
    <name type="common">Indian major carp</name>
    <name type="synonym">Cyprinus rohita</name>
    <dbReference type="NCBI Taxonomy" id="84645"/>
    <lineage>
        <taxon>Eukaryota</taxon>
        <taxon>Metazoa</taxon>
        <taxon>Chordata</taxon>
        <taxon>Craniata</taxon>
        <taxon>Vertebrata</taxon>
        <taxon>Euteleostomi</taxon>
        <taxon>Actinopterygii</taxon>
        <taxon>Neopterygii</taxon>
        <taxon>Teleostei</taxon>
        <taxon>Ostariophysi</taxon>
        <taxon>Cypriniformes</taxon>
        <taxon>Cyprinidae</taxon>
        <taxon>Labeoninae</taxon>
        <taxon>Labeonini</taxon>
        <taxon>Labeo</taxon>
    </lineage>
</organism>
<keyword evidence="6" id="KW-1185">Reference proteome</keyword>
<dbReference type="InterPro" id="IPR052055">
    <property type="entry name" value="Hepadnavirus_pol/RT"/>
</dbReference>
<evidence type="ECO:0000313" key="5">
    <source>
        <dbReference type="EMBL" id="KAI2662339.1"/>
    </source>
</evidence>
<name>A0ABQ8MHW7_LABRO</name>
<dbReference type="Pfam" id="PF00078">
    <property type="entry name" value="RVT_1"/>
    <property type="match status" value="1"/>
</dbReference>
<dbReference type="SUPFAM" id="SSF56672">
    <property type="entry name" value="DNA/RNA polymerases"/>
    <property type="match status" value="1"/>
</dbReference>
<evidence type="ECO:0000259" key="4">
    <source>
        <dbReference type="Pfam" id="PF00078"/>
    </source>
</evidence>
<dbReference type="Gene3D" id="3.10.10.10">
    <property type="entry name" value="HIV Type 1 Reverse Transcriptase, subunit A, domain 1"/>
    <property type="match status" value="1"/>
</dbReference>
<dbReference type="EC" id="3.1.26.4" evidence="2"/>
<dbReference type="InterPro" id="IPR043502">
    <property type="entry name" value="DNA/RNA_pol_sf"/>
</dbReference>
<evidence type="ECO:0000256" key="3">
    <source>
        <dbReference type="SAM" id="MobiDB-lite"/>
    </source>
</evidence>
<dbReference type="EMBL" id="JACTAM010000007">
    <property type="protein sequence ID" value="KAI2662339.1"/>
    <property type="molecule type" value="Genomic_DNA"/>
</dbReference>
<comment type="similarity">
    <text evidence="1">Belongs to the beta type-B retroviral polymerase family. HERV class-II K(HML-2) pol subfamily.</text>
</comment>
<feature type="compositionally biased region" description="Polar residues" evidence="3">
    <location>
        <begin position="121"/>
        <end position="132"/>
    </location>
</feature>
<reference evidence="5 6" key="1">
    <citation type="submission" date="2022-01" db="EMBL/GenBank/DDBJ databases">
        <title>A high-quality chromosome-level genome assembly of rohu carp, Labeo rohita.</title>
        <authorList>
            <person name="Arick M.A. II"/>
            <person name="Hsu C.-Y."/>
            <person name="Magbanua Z."/>
            <person name="Pechanova O."/>
            <person name="Grover C."/>
            <person name="Miller E."/>
            <person name="Thrash A."/>
            <person name="Ezzel L."/>
            <person name="Alam S."/>
            <person name="Benzie J."/>
            <person name="Hamilton M."/>
            <person name="Karsi A."/>
            <person name="Lawrence M.L."/>
            <person name="Peterson D.G."/>
        </authorList>
    </citation>
    <scope>NUCLEOTIDE SEQUENCE [LARGE SCALE GENOMIC DNA]</scope>
    <source>
        <strain evidence="6">BAU-BD-2019</strain>
        <tissue evidence="5">Blood</tissue>
    </source>
</reference>
<evidence type="ECO:0000256" key="1">
    <source>
        <dbReference type="ARBA" id="ARBA00010879"/>
    </source>
</evidence>
<accession>A0ABQ8MHW7</accession>
<sequence>MNCFESQVESDALKDKLAFLGCVCPACHGNPAGLPGQGIKRSAQGCSQSRAAAGTAFCNRLLSRATKVTAQALGRAMSTLMVQERHLWLNLTEMRDAKKVRFLDAPISQVGHFSDTMEEFLSSSPRTAQAPQQVGPAGRPAQRSSSCRKVAPPGRPQATRKLPLRLQSVPETGSPEERDQLTCQDPHSTRGRALDSAPSRLYKRAISFFSVPYSQRSWPSTGRSDAVFSNQNMSWYTSCVPSCSETSNSFRRSSGHERSFDRFLPNEFSKQNFSSPATGYFVPTSHNPPTPGPFELATQFNLQDVRPSTVAFTSVQGENATVLWAEIAVLLAKDAIEPVPSAEIKQWFYSPREGVQDWFVAIDLKNTYFHVSILPRHRLFLRFAFEGRAYQYKVLPFGLSLSPRVFTKVVEAAHAPLREGCRSQPSSLIGTLGQQGKEQTLPSTEYIFPRLSEYDCTSFPRQCTVSAEVCKSTQIQNSGSPEIFPEAPGAHGILSRSHTTGLDAYKTAAALASYPSPEMGMPELPLEQASRRTVVTTNASKTGWGAVRNGVYPRSKLNIMPMNCMDQTGLSRDKSKWSPRESHLIGYKNVVDPPSPSCLQNSVSERIVPKV</sequence>
<dbReference type="PANTHER" id="PTHR33050">
    <property type="entry name" value="REVERSE TRANSCRIPTASE DOMAIN-CONTAINING PROTEIN"/>
    <property type="match status" value="1"/>
</dbReference>
<dbReference type="Gene3D" id="3.30.70.270">
    <property type="match status" value="1"/>
</dbReference>
<dbReference type="PANTHER" id="PTHR33050:SF7">
    <property type="entry name" value="RIBONUCLEASE H"/>
    <property type="match status" value="1"/>
</dbReference>
<comment type="caution">
    <text evidence="5">The sequence shown here is derived from an EMBL/GenBank/DDBJ whole genome shotgun (WGS) entry which is preliminary data.</text>
</comment>
<dbReference type="InterPro" id="IPR000477">
    <property type="entry name" value="RT_dom"/>
</dbReference>
<protein>
    <recommendedName>
        <fullName evidence="2">ribonuclease H</fullName>
        <ecNumber evidence="2">3.1.26.4</ecNumber>
    </recommendedName>
</protein>
<evidence type="ECO:0000256" key="2">
    <source>
        <dbReference type="ARBA" id="ARBA00012180"/>
    </source>
</evidence>
<feature type="region of interest" description="Disordered" evidence="3">
    <location>
        <begin position="120"/>
        <end position="196"/>
    </location>
</feature>